<feature type="transmembrane region" description="Helical" evidence="3">
    <location>
        <begin position="539"/>
        <end position="560"/>
    </location>
</feature>
<dbReference type="Pfam" id="PF23307">
    <property type="entry name" value="SAM_KIDINS220"/>
    <property type="match status" value="1"/>
</dbReference>
<name>A0A813U6G4_ADIRI</name>
<evidence type="ECO:0000256" key="2">
    <source>
        <dbReference type="SAM" id="MobiDB-lite"/>
    </source>
</evidence>
<evidence type="ECO:0000313" key="6">
    <source>
        <dbReference type="EMBL" id="CAF0822314.1"/>
    </source>
</evidence>
<feature type="repeat" description="ANK" evidence="1">
    <location>
        <begin position="335"/>
        <end position="367"/>
    </location>
</feature>
<keyword evidence="7" id="KW-1185">Reference proteome</keyword>
<evidence type="ECO:0000256" key="3">
    <source>
        <dbReference type="SAM" id="Phobius"/>
    </source>
</evidence>
<dbReference type="SUPFAM" id="SSF48403">
    <property type="entry name" value="Ankyrin repeat"/>
    <property type="match status" value="1"/>
</dbReference>
<dbReference type="InterPro" id="IPR057092">
    <property type="entry name" value="SAM_KIDINS220"/>
</dbReference>
<feature type="region of interest" description="Disordered" evidence="2">
    <location>
        <begin position="1420"/>
        <end position="1465"/>
    </location>
</feature>
<feature type="transmembrane region" description="Helical" evidence="3">
    <location>
        <begin position="709"/>
        <end position="736"/>
    </location>
</feature>
<feature type="repeat" description="ANK" evidence="1">
    <location>
        <begin position="235"/>
        <end position="267"/>
    </location>
</feature>
<feature type="transmembrane region" description="Helical" evidence="3">
    <location>
        <begin position="514"/>
        <end position="533"/>
    </location>
</feature>
<feature type="compositionally biased region" description="Polar residues" evidence="2">
    <location>
        <begin position="1456"/>
        <end position="1465"/>
    </location>
</feature>
<proteinExistence type="predicted"/>
<evidence type="ECO:0008006" key="8">
    <source>
        <dbReference type="Google" id="ProtNLM"/>
    </source>
</evidence>
<dbReference type="PROSITE" id="PS50297">
    <property type="entry name" value="ANK_REP_REGION"/>
    <property type="match status" value="7"/>
</dbReference>
<reference evidence="6" key="1">
    <citation type="submission" date="2021-02" db="EMBL/GenBank/DDBJ databases">
        <authorList>
            <person name="Nowell W R."/>
        </authorList>
    </citation>
    <scope>NUCLEOTIDE SEQUENCE</scope>
</reference>
<dbReference type="InterPro" id="IPR011646">
    <property type="entry name" value="KAP_P-loop"/>
</dbReference>
<feature type="repeat" description="ANK" evidence="1">
    <location>
        <begin position="69"/>
        <end position="101"/>
    </location>
</feature>
<dbReference type="Gene3D" id="1.25.40.20">
    <property type="entry name" value="Ankyrin repeat-containing domain"/>
    <property type="match status" value="2"/>
</dbReference>
<evidence type="ECO:0000259" key="5">
    <source>
        <dbReference type="Pfam" id="PF23307"/>
    </source>
</evidence>
<dbReference type="GO" id="GO:0030165">
    <property type="term" value="F:PDZ domain binding"/>
    <property type="evidence" value="ECO:0007669"/>
    <property type="project" value="TreeGrafter"/>
</dbReference>
<evidence type="ECO:0000256" key="1">
    <source>
        <dbReference type="PROSITE-ProRule" id="PRU00023"/>
    </source>
</evidence>
<dbReference type="SMART" id="SM00248">
    <property type="entry name" value="ANK"/>
    <property type="match status" value="11"/>
</dbReference>
<gene>
    <name evidence="6" type="ORF">XAT740_LOCUS4024</name>
</gene>
<evidence type="ECO:0000259" key="4">
    <source>
        <dbReference type="Pfam" id="PF07693"/>
    </source>
</evidence>
<accession>A0A813U6G4</accession>
<dbReference type="InterPro" id="IPR002110">
    <property type="entry name" value="Ankyrin_rpt"/>
</dbReference>
<dbReference type="InterPro" id="IPR036770">
    <property type="entry name" value="Ankyrin_rpt-contain_sf"/>
</dbReference>
<feature type="repeat" description="ANK" evidence="1">
    <location>
        <begin position="135"/>
        <end position="167"/>
    </location>
</feature>
<protein>
    <recommendedName>
        <fullName evidence="8">KAP NTPase domain-containing protein</fullName>
    </recommendedName>
</protein>
<keyword evidence="3" id="KW-0812">Transmembrane</keyword>
<feature type="repeat" description="ANK" evidence="1">
    <location>
        <begin position="168"/>
        <end position="200"/>
    </location>
</feature>
<feature type="domain" description="KAP NTPase" evidence="4">
    <location>
        <begin position="439"/>
        <end position="975"/>
    </location>
</feature>
<keyword evidence="3" id="KW-0472">Membrane</keyword>
<dbReference type="GO" id="GO:0019887">
    <property type="term" value="F:protein kinase regulator activity"/>
    <property type="evidence" value="ECO:0007669"/>
    <property type="project" value="TreeGrafter"/>
</dbReference>
<dbReference type="PROSITE" id="PS50088">
    <property type="entry name" value="ANK_REPEAT"/>
    <property type="match status" value="8"/>
</dbReference>
<sequence>MANVFRQFLLDAENGDVDAVKRNITSGIDLETRDEDQQTALILAVRCNHLECVKVLIEANADVNAEDVDNWTALLNAAQNGNLSIIRLLIEHDAQIDHCDCGQFTPLMWAAYQGHARVVDYLLSCGANVDAVDEHGISSLSWAAGRNHIEIVASLLRAGASPNLCDKNNTTPLIWASRRGYTDIVDLLLKSNASVNNIGMKNMTALLMATKGGHTETALRLLENRVIDIKIQDKDGQTPLSHACAQGLTDVVAELVRRHAYVNTVDKNGDPVLFYAVRGGKEDCVAIILENHADINAIGAENKTAIWWAVERGRLDVVKYLLQFNPDVEVGGGEDDDTPLLLATKRKRVAIVYELIKYGAKLSSTDRYGDNSLHIALRNRSRDIADILLSNPRHSKYLYRPNKRGETPYKIDASLQKSILTTIFGQRTLNLNDDSILGYDLYSSALAEILSEPSLRTPITVGLYAKWGSGKSGLLTHLKEEMYSFAQLTGTHSARKLFLLLCPKMSLDFPTMKFSPLLLSVMILCAMIIGLIIGFTVHFIVGITLGVATMFSILAFLFLIRYLLRHKDYVWTANVAQFIKKRLEILRFLLQVLFMNPYAHRRLKTNDTIDCQKMKFIYTEYGKVSTVEGDKASAGMIAELAVNVEETYGVVATRLCRALHSKDLSRHRFRHICCIPAFIFVSIQISLVVALSILAVINGIPSNRHSVNVAYISLTSVLGGSILLSFATWARLLLALMKSPKSKIMKFSDNSTRLNDNSIYRLKKEVSQLSYIIKSVEAFLGINTRLVVLIDGLDVCEQQRILQILDQVHVLLTKENDPFITLIVCDPHKMMQDLSTNAAATATIAQNQGFDTNVNGHDYLRSIIQLPIYLQLNLSKTKQMKKNADGFPKKRQNTLNYGASILDVSSKSAATTTASTANKLPKNKRRRQRRDTLPNNKPVTTSELTNQLLQSDYFLDINPRILQRLINIIGMTGRLLRANQILFSWKRLGCWSYLVEQWPYRITWIIVFYEDHEQEYPEDTVLKTLYDKIKLFVPTANDPLLELDRNGRKFELCLERGEPVLNVTDLKQFLPCTCNLDPYLNKLIRDSAAYFYMNNSDENGFINGDPSRFFLRRDSTDFYQYHYNNGFSGRSGFFPQGAVSRRKSLLHPRFNNNGPDFLGNQHRPSIDFLSQRLFSQVAMKKTVDDEEESHVRTSSMSSTSAPVVAPPPLINSKIIRNTETSANVKVDLSPPLSQMSVNDVCDCLKNDIVGLKTSMISAYIHDFNEYNISGRVLVTCVLDELKPVLSMTFGDWVLFSNWVETKREEERRSRFQRPPQSTSNVNQNNRATDVLNDYQFYTENSVLGAALNRLMSSTTANNSMDDARPTGSEGVSIVSAPKNVKFLIPLGRSGITSNESTFGVVESTTRTITHVKDIFPLQSQTSNAADEPFQPATLSSSTFESGRRQDENDLNKNDNEQQSLLPNDN</sequence>
<dbReference type="PANTHER" id="PTHR24116:SF0">
    <property type="entry name" value="KINASE D-INTERACTING SUBSTRATE OF 220 KDA"/>
    <property type="match status" value="1"/>
</dbReference>
<feature type="repeat" description="ANK" evidence="1">
    <location>
        <begin position="102"/>
        <end position="134"/>
    </location>
</feature>
<dbReference type="Proteomes" id="UP000663828">
    <property type="component" value="Unassembled WGS sequence"/>
</dbReference>
<feature type="region of interest" description="Disordered" evidence="2">
    <location>
        <begin position="912"/>
        <end position="940"/>
    </location>
</feature>
<evidence type="ECO:0000313" key="7">
    <source>
        <dbReference type="Proteomes" id="UP000663828"/>
    </source>
</evidence>
<keyword evidence="3" id="KW-1133">Transmembrane helix</keyword>
<feature type="region of interest" description="Disordered" evidence="2">
    <location>
        <begin position="1304"/>
        <end position="1325"/>
    </location>
</feature>
<comment type="caution">
    <text evidence="6">The sequence shown here is derived from an EMBL/GenBank/DDBJ whole genome shotgun (WGS) entry which is preliminary data.</text>
</comment>
<dbReference type="EMBL" id="CAJNOR010000160">
    <property type="protein sequence ID" value="CAF0822314.1"/>
    <property type="molecule type" value="Genomic_DNA"/>
</dbReference>
<keyword evidence="1" id="KW-0040">ANK repeat</keyword>
<dbReference type="PANTHER" id="PTHR24116">
    <property type="entry name" value="KINASE D-INTERACTING SUBSTRATE OF 220 KDA"/>
    <property type="match status" value="1"/>
</dbReference>
<feature type="repeat" description="ANK" evidence="1">
    <location>
        <begin position="36"/>
        <end position="68"/>
    </location>
</feature>
<feature type="transmembrane region" description="Helical" evidence="3">
    <location>
        <begin position="672"/>
        <end position="697"/>
    </location>
</feature>
<feature type="repeat" description="ANK" evidence="1">
    <location>
        <begin position="268"/>
        <end position="300"/>
    </location>
</feature>
<dbReference type="Pfam" id="PF12796">
    <property type="entry name" value="Ank_2"/>
    <property type="match status" value="3"/>
</dbReference>
<dbReference type="InterPro" id="IPR052771">
    <property type="entry name" value="Neurotrophin_sig_adaptor"/>
</dbReference>
<organism evidence="6 7">
    <name type="scientific">Adineta ricciae</name>
    <name type="common">Rotifer</name>
    <dbReference type="NCBI Taxonomy" id="249248"/>
    <lineage>
        <taxon>Eukaryota</taxon>
        <taxon>Metazoa</taxon>
        <taxon>Spiralia</taxon>
        <taxon>Gnathifera</taxon>
        <taxon>Rotifera</taxon>
        <taxon>Eurotatoria</taxon>
        <taxon>Bdelloidea</taxon>
        <taxon>Adinetida</taxon>
        <taxon>Adinetidae</taxon>
        <taxon>Adineta</taxon>
    </lineage>
</organism>
<feature type="compositionally biased region" description="Basic and acidic residues" evidence="2">
    <location>
        <begin position="1441"/>
        <end position="1455"/>
    </location>
</feature>
<feature type="compositionally biased region" description="Polar residues" evidence="2">
    <location>
        <begin position="1314"/>
        <end position="1325"/>
    </location>
</feature>
<feature type="domain" description="Kinase D-interacting substrate of 220 kDa-like SAM" evidence="5">
    <location>
        <begin position="1231"/>
        <end position="1308"/>
    </location>
</feature>
<dbReference type="Pfam" id="PF07693">
    <property type="entry name" value="KAP_NTPase"/>
    <property type="match status" value="1"/>
</dbReference>